<accession>A0A0E3WWG0</accession>
<dbReference type="Proteomes" id="UP000033101">
    <property type="component" value="Chromosome"/>
</dbReference>
<dbReference type="PATRIC" id="fig|1434110.4.peg.3856"/>
<evidence type="ECO:0000313" key="2">
    <source>
        <dbReference type="Proteomes" id="UP000033101"/>
    </source>
</evidence>
<dbReference type="EMBL" id="CP009516">
    <property type="protein sequence ID" value="AKB79475.1"/>
    <property type="molecule type" value="Genomic_DNA"/>
</dbReference>
<dbReference type="HOGENOM" id="CLU_2766081_0_0_2"/>
<dbReference type="KEGG" id="mhor:MSHOH_2992"/>
<organism evidence="1 2">
    <name type="scientific">Methanosarcina horonobensis HB-1 = JCM 15518</name>
    <dbReference type="NCBI Taxonomy" id="1434110"/>
    <lineage>
        <taxon>Archaea</taxon>
        <taxon>Methanobacteriati</taxon>
        <taxon>Methanobacteriota</taxon>
        <taxon>Stenosarchaea group</taxon>
        <taxon>Methanomicrobia</taxon>
        <taxon>Methanosarcinales</taxon>
        <taxon>Methanosarcinaceae</taxon>
        <taxon>Methanosarcina</taxon>
    </lineage>
</organism>
<keyword evidence="2" id="KW-1185">Reference proteome</keyword>
<name>A0A0E3WWG0_9EURY</name>
<proteinExistence type="predicted"/>
<gene>
    <name evidence="1" type="ORF">MSHOH_2992</name>
</gene>
<reference evidence="1 2" key="1">
    <citation type="submission" date="2014-07" db="EMBL/GenBank/DDBJ databases">
        <title>Methanogenic archaea and the global carbon cycle.</title>
        <authorList>
            <person name="Henriksen J.R."/>
            <person name="Luke J."/>
            <person name="Reinhart S."/>
            <person name="Benedict M.N."/>
            <person name="Youngblut N.D."/>
            <person name="Metcalf M.E."/>
            <person name="Whitaker R.J."/>
            <person name="Metcalf W.W."/>
        </authorList>
    </citation>
    <scope>NUCLEOTIDE SEQUENCE [LARGE SCALE GENOMIC DNA]</scope>
    <source>
        <strain evidence="1 2">HB-1</strain>
    </source>
</reference>
<evidence type="ECO:0000313" key="1">
    <source>
        <dbReference type="EMBL" id="AKB79475.1"/>
    </source>
</evidence>
<sequence length="69" mass="7983">MISRQFTYPFSFLIFLFFPLFFQPHDFSFTLSFALLLASLGYSVTEIDINIEAIRLSAFRNCCKKPGFG</sequence>
<protein>
    <submittedName>
        <fullName evidence="1">Uncharacterized protein</fullName>
    </submittedName>
</protein>
<dbReference type="AlphaFoldDB" id="A0A0E3WWG0"/>